<dbReference type="Proteomes" id="UP001140206">
    <property type="component" value="Chromosome 2"/>
</dbReference>
<dbReference type="PANTHER" id="PTHR34123">
    <property type="entry name" value="OS04G0578200 PROTEIN"/>
    <property type="match status" value="1"/>
</dbReference>
<dbReference type="PANTHER" id="PTHR34123:SF4">
    <property type="entry name" value="PHOSPHORIBOSYLTRANSFERASE-LIKE PROTEIN, PUTATIVE (DUF2358)-RELATED"/>
    <property type="match status" value="1"/>
</dbReference>
<dbReference type="AlphaFoldDB" id="A0AAV8GEI2"/>
<evidence type="ECO:0000313" key="2">
    <source>
        <dbReference type="Proteomes" id="UP001140206"/>
    </source>
</evidence>
<dbReference type="Pfam" id="PF10184">
    <property type="entry name" value="DUF2358"/>
    <property type="match status" value="1"/>
</dbReference>
<accession>A0AAV8GEI2</accession>
<name>A0AAV8GEI2_9POAL</name>
<dbReference type="InterPro" id="IPR032710">
    <property type="entry name" value="NTF2-like_dom_sf"/>
</dbReference>
<evidence type="ECO:0008006" key="3">
    <source>
        <dbReference type="Google" id="ProtNLM"/>
    </source>
</evidence>
<dbReference type="InterPro" id="IPR018790">
    <property type="entry name" value="DUF2358"/>
</dbReference>
<dbReference type="SUPFAM" id="SSF54427">
    <property type="entry name" value="NTF2-like"/>
    <property type="match status" value="1"/>
</dbReference>
<sequence length="225" mass="26025">MARALVPIPLTLPYSKNSKYNNSRRFWCAASYNNGRDASPAIKLAVEGVTELLRLFSSKNPRVKKNYKNRESNARNVEKMPPISCVEDVLEIIQDDYQRAYFLTGKFTPDIYAEDCLFEDPTIKFRGRERYGQNLDLLVPFFHNPSLELEEIQKDLCVETGSILASWKLRTYLKLPWRSLISIKGKTTYNLDKDYKIIRHSESWNISAIEAIGQIFGFNSREINA</sequence>
<reference evidence="1" key="1">
    <citation type="submission" date="2022-08" db="EMBL/GenBank/DDBJ databases">
        <authorList>
            <person name="Marques A."/>
        </authorList>
    </citation>
    <scope>NUCLEOTIDE SEQUENCE</scope>
    <source>
        <strain evidence="1">RhyPub2mFocal</strain>
        <tissue evidence="1">Leaves</tissue>
    </source>
</reference>
<evidence type="ECO:0000313" key="1">
    <source>
        <dbReference type="EMBL" id="KAJ4801303.1"/>
    </source>
</evidence>
<keyword evidence="2" id="KW-1185">Reference proteome</keyword>
<protein>
    <recommendedName>
        <fullName evidence="3">NTF2-like domain-containing protein</fullName>
    </recommendedName>
</protein>
<dbReference type="EMBL" id="JAMFTS010000002">
    <property type="protein sequence ID" value="KAJ4801303.1"/>
    <property type="molecule type" value="Genomic_DNA"/>
</dbReference>
<comment type="caution">
    <text evidence="1">The sequence shown here is derived from an EMBL/GenBank/DDBJ whole genome shotgun (WGS) entry which is preliminary data.</text>
</comment>
<proteinExistence type="predicted"/>
<gene>
    <name evidence="1" type="ORF">LUZ62_052549</name>
</gene>
<organism evidence="1 2">
    <name type="scientific">Rhynchospora pubera</name>
    <dbReference type="NCBI Taxonomy" id="906938"/>
    <lineage>
        <taxon>Eukaryota</taxon>
        <taxon>Viridiplantae</taxon>
        <taxon>Streptophyta</taxon>
        <taxon>Embryophyta</taxon>
        <taxon>Tracheophyta</taxon>
        <taxon>Spermatophyta</taxon>
        <taxon>Magnoliopsida</taxon>
        <taxon>Liliopsida</taxon>
        <taxon>Poales</taxon>
        <taxon>Cyperaceae</taxon>
        <taxon>Cyperoideae</taxon>
        <taxon>Rhynchosporeae</taxon>
        <taxon>Rhynchospora</taxon>
    </lineage>
</organism>